<evidence type="ECO:0000256" key="1">
    <source>
        <dbReference type="SAM" id="MobiDB-lite"/>
    </source>
</evidence>
<reference evidence="2 3" key="2">
    <citation type="journal article" date="2012" name="Eukaryot. Cell">
        <title>Genome update of Botrytis cinerea strains B05.10 and T4.</title>
        <authorList>
            <person name="Staats M."/>
            <person name="van Kan J.A."/>
        </authorList>
    </citation>
    <scope>NUCLEOTIDE SEQUENCE [LARGE SCALE GENOMIC DNA]</scope>
    <source>
        <strain evidence="2 3">B05.10</strain>
    </source>
</reference>
<evidence type="ECO:0000313" key="3">
    <source>
        <dbReference type="Proteomes" id="UP000001798"/>
    </source>
</evidence>
<sequence length="683" mass="75963">MENRRRRVFVYIDPSTYVGCEKASLLLRLAAFNKLSDHSSTIMSERVTSLSLGVYDQVIALTQYMINSSFDAAYTLATSGDDSPQNPLDLTDRTGAGLGNVTLGSPRCIISTDVANHGTVIYRMHLTGGTVCLFESMDKTDKRQIFYHMDDWIFAFAVNLGFQDVDETSSKFQEIRTQMGMPGDYTIQTLLVDMSTAQFGSPQMSMCTFGNWSADDYIIDANGDRQTPPNAVPGQPRDPSSMWSTSIRDQFQMQLSNPQLHKKLMDAGLQDLGYSATAKNIDTAGHEPTFLPTNLRFQTIPWFDPANRSTYVPTSGLTGKSVLNYLLYLETTGDNPFPQGGTEDTFLKDGEGNWTDGTDPATDSPSKFGTMVISNKNFMDKFFLPKMRKLNRSAAVKFDTLTIWVHQTFGPFAYETKITFRISVGDGVTAYDVVDSDDNTYAFASPKAISDGATWGATEWAALPALPSGAVQWTFTKDFDEVHDHDTSGISGSDTIGDVWGRSSICSRLWFVPGTNKLTLELQNSVYVEWKVNPNRLDPNRYWYSDSVTTWKAEFTLQEVSDGGLHINISHIPPVTTWHSDDIDNMKTYFTERFKDAAANFDNLLTGLDNALKGQEKFYFPSRGTFFIKNPIFDHNANILCELEYNGDATSTTPNPSAITRPETITGDFNSVLPIHNDSGKAV</sequence>
<reference evidence="2 3" key="3">
    <citation type="journal article" date="2017" name="Mol. Plant Pathol.">
        <title>A gapless genome sequence of the fungus Botrytis cinerea.</title>
        <authorList>
            <person name="Van Kan J.A."/>
            <person name="Stassen J.H."/>
            <person name="Mosbach A."/>
            <person name="Van Der Lee T.A."/>
            <person name="Faino L."/>
            <person name="Farmer A.D."/>
            <person name="Papasotiriou D.G."/>
            <person name="Zhou S."/>
            <person name="Seidl M.F."/>
            <person name="Cottam E."/>
            <person name="Edel D."/>
            <person name="Hahn M."/>
            <person name="Schwartz D.C."/>
            <person name="Dietrich R.A."/>
            <person name="Widdison S."/>
            <person name="Scalliet G."/>
        </authorList>
    </citation>
    <scope>NUCLEOTIDE SEQUENCE [LARGE SCALE GENOMIC DNA]</scope>
    <source>
        <strain evidence="2 3">B05.10</strain>
    </source>
</reference>
<organism evidence="2 3">
    <name type="scientific">Botryotinia fuckeliana (strain B05.10)</name>
    <name type="common">Noble rot fungus</name>
    <name type="synonym">Botrytis cinerea</name>
    <dbReference type="NCBI Taxonomy" id="332648"/>
    <lineage>
        <taxon>Eukaryota</taxon>
        <taxon>Fungi</taxon>
        <taxon>Dikarya</taxon>
        <taxon>Ascomycota</taxon>
        <taxon>Pezizomycotina</taxon>
        <taxon>Leotiomycetes</taxon>
        <taxon>Helotiales</taxon>
        <taxon>Sclerotiniaceae</taxon>
        <taxon>Botrytis</taxon>
    </lineage>
</organism>
<dbReference type="OrthoDB" id="3471477at2759"/>
<accession>A0A384J501</accession>
<name>A0A384J501_BOTFB</name>
<dbReference type="KEGG" id="bfu:BCIN_01g03540"/>
<dbReference type="RefSeq" id="XP_024546164.1">
    <property type="nucleotide sequence ID" value="XM_024690396.1"/>
</dbReference>
<evidence type="ECO:0000313" key="2">
    <source>
        <dbReference type="EMBL" id="ATZ45600.1"/>
    </source>
</evidence>
<feature type="region of interest" description="Disordered" evidence="1">
    <location>
        <begin position="224"/>
        <end position="243"/>
    </location>
</feature>
<dbReference type="Proteomes" id="UP000001798">
    <property type="component" value="Chromosome 1"/>
</dbReference>
<dbReference type="AlphaFoldDB" id="A0A384J501"/>
<gene>
    <name evidence="2" type="ORF">BCIN_01g03540</name>
</gene>
<dbReference type="EMBL" id="CP009805">
    <property type="protein sequence ID" value="ATZ45600.1"/>
    <property type="molecule type" value="Genomic_DNA"/>
</dbReference>
<dbReference type="VEuPathDB" id="FungiDB:Bcin01g03540"/>
<dbReference type="GeneID" id="5431475"/>
<protein>
    <submittedName>
        <fullName evidence="2">Uncharacterized protein</fullName>
    </submittedName>
</protein>
<reference evidence="2 3" key="1">
    <citation type="journal article" date="2011" name="PLoS Genet.">
        <title>Genomic analysis of the necrotrophic fungal pathogens Sclerotinia sclerotiorum and Botrytis cinerea.</title>
        <authorList>
            <person name="Amselem J."/>
            <person name="Cuomo C.A."/>
            <person name="van Kan J.A."/>
            <person name="Viaud M."/>
            <person name="Benito E.P."/>
            <person name="Couloux A."/>
            <person name="Coutinho P.M."/>
            <person name="de Vries R.P."/>
            <person name="Dyer P.S."/>
            <person name="Fillinger S."/>
            <person name="Fournier E."/>
            <person name="Gout L."/>
            <person name="Hahn M."/>
            <person name="Kohn L."/>
            <person name="Lapalu N."/>
            <person name="Plummer K.M."/>
            <person name="Pradier J.M."/>
            <person name="Quevillon E."/>
            <person name="Sharon A."/>
            <person name="Simon A."/>
            <person name="ten Have A."/>
            <person name="Tudzynski B."/>
            <person name="Tudzynski P."/>
            <person name="Wincker P."/>
            <person name="Andrew M."/>
            <person name="Anthouard V."/>
            <person name="Beever R.E."/>
            <person name="Beffa R."/>
            <person name="Benoit I."/>
            <person name="Bouzid O."/>
            <person name="Brault B."/>
            <person name="Chen Z."/>
            <person name="Choquer M."/>
            <person name="Collemare J."/>
            <person name="Cotton P."/>
            <person name="Danchin E.G."/>
            <person name="Da Silva C."/>
            <person name="Gautier A."/>
            <person name="Giraud C."/>
            <person name="Giraud T."/>
            <person name="Gonzalez C."/>
            <person name="Grossetete S."/>
            <person name="Guldener U."/>
            <person name="Henrissat B."/>
            <person name="Howlett B.J."/>
            <person name="Kodira C."/>
            <person name="Kretschmer M."/>
            <person name="Lappartient A."/>
            <person name="Leroch M."/>
            <person name="Levis C."/>
            <person name="Mauceli E."/>
            <person name="Neuveglise C."/>
            <person name="Oeser B."/>
            <person name="Pearson M."/>
            <person name="Poulain J."/>
            <person name="Poussereau N."/>
            <person name="Quesneville H."/>
            <person name="Rascle C."/>
            <person name="Schumacher J."/>
            <person name="Segurens B."/>
            <person name="Sexton A."/>
            <person name="Silva E."/>
            <person name="Sirven C."/>
            <person name="Soanes D.M."/>
            <person name="Talbot N.J."/>
            <person name="Templeton M."/>
            <person name="Yandava C."/>
            <person name="Yarden O."/>
            <person name="Zeng Q."/>
            <person name="Rollins J.A."/>
            <person name="Lebrun M.H."/>
            <person name="Dickman M."/>
        </authorList>
    </citation>
    <scope>NUCLEOTIDE SEQUENCE [LARGE SCALE GENOMIC DNA]</scope>
    <source>
        <strain evidence="2 3">B05.10</strain>
    </source>
</reference>
<keyword evidence="3" id="KW-1185">Reference proteome</keyword>
<proteinExistence type="predicted"/>